<dbReference type="InterPro" id="IPR021641">
    <property type="entry name" value="DUF3245"/>
</dbReference>
<sequence length="207" mass="23187">MPNKKKSAKHQSLSLFLFPKIHLFLSNPLQVLAFCAPLPNPKARTPAQNPIQSVAISRFSGNRYAEAMSTEKTPQKKERPQIVKLDKALDLAKKWLSTMSEPAEDEPFEIQARPARQVDLFIYFVLGLGAVAPRPSKFVPSNDPLERKLHYKLDAARRNAAKIAEESTLAAKDDDENDDEDSRTSAFAKKRPAAPVTPSLRAKKRQK</sequence>
<dbReference type="PANTHER" id="PTHR35741:SF1">
    <property type="entry name" value="FACTOR CWC22-LIKE PROTEIN, PUTATIVE (DUF3245)-RELATED"/>
    <property type="match status" value="1"/>
</dbReference>
<evidence type="ECO:0000313" key="2">
    <source>
        <dbReference type="EMBL" id="RXI08078.1"/>
    </source>
</evidence>
<accession>A0A498KK17</accession>
<protein>
    <submittedName>
        <fullName evidence="2">Uncharacterized protein</fullName>
    </submittedName>
</protein>
<proteinExistence type="predicted"/>
<dbReference type="Proteomes" id="UP000290289">
    <property type="component" value="Chromosome 1"/>
</dbReference>
<keyword evidence="3" id="KW-1185">Reference proteome</keyword>
<evidence type="ECO:0000256" key="1">
    <source>
        <dbReference type="SAM" id="MobiDB-lite"/>
    </source>
</evidence>
<organism evidence="2 3">
    <name type="scientific">Malus domestica</name>
    <name type="common">Apple</name>
    <name type="synonym">Pyrus malus</name>
    <dbReference type="NCBI Taxonomy" id="3750"/>
    <lineage>
        <taxon>Eukaryota</taxon>
        <taxon>Viridiplantae</taxon>
        <taxon>Streptophyta</taxon>
        <taxon>Embryophyta</taxon>
        <taxon>Tracheophyta</taxon>
        <taxon>Spermatophyta</taxon>
        <taxon>Magnoliopsida</taxon>
        <taxon>eudicotyledons</taxon>
        <taxon>Gunneridae</taxon>
        <taxon>Pentapetalae</taxon>
        <taxon>rosids</taxon>
        <taxon>fabids</taxon>
        <taxon>Rosales</taxon>
        <taxon>Rosaceae</taxon>
        <taxon>Amygdaloideae</taxon>
        <taxon>Maleae</taxon>
        <taxon>Malus</taxon>
    </lineage>
</organism>
<dbReference type="STRING" id="3750.A0A498KK17"/>
<dbReference type="Pfam" id="PF11595">
    <property type="entry name" value="DUF3245"/>
    <property type="match status" value="1"/>
</dbReference>
<dbReference type="AlphaFoldDB" id="A0A498KK17"/>
<name>A0A498KK17_MALDO</name>
<comment type="caution">
    <text evidence="2">The sequence shown here is derived from an EMBL/GenBank/DDBJ whole genome shotgun (WGS) entry which is preliminary data.</text>
</comment>
<evidence type="ECO:0000313" key="3">
    <source>
        <dbReference type="Proteomes" id="UP000290289"/>
    </source>
</evidence>
<gene>
    <name evidence="2" type="ORF">DVH24_014644</name>
</gene>
<dbReference type="PANTHER" id="PTHR35741">
    <property type="entry name" value="FACTOR CWC22-LIKE PROTEIN, PUTATIVE (DUF3245)-RELATED"/>
    <property type="match status" value="1"/>
</dbReference>
<feature type="region of interest" description="Disordered" evidence="1">
    <location>
        <begin position="162"/>
        <end position="207"/>
    </location>
</feature>
<dbReference type="EMBL" id="RDQH01000327">
    <property type="protein sequence ID" value="RXI08078.1"/>
    <property type="molecule type" value="Genomic_DNA"/>
</dbReference>
<reference evidence="2 3" key="1">
    <citation type="submission" date="2018-10" db="EMBL/GenBank/DDBJ databases">
        <title>A high-quality apple genome assembly.</title>
        <authorList>
            <person name="Hu J."/>
        </authorList>
    </citation>
    <scope>NUCLEOTIDE SEQUENCE [LARGE SCALE GENOMIC DNA]</scope>
    <source>
        <strain evidence="3">cv. HFTH1</strain>
        <tissue evidence="2">Young leaf</tissue>
    </source>
</reference>